<name>A0A2G5VT89_9PELO</name>
<dbReference type="EMBL" id="PDUG01000001">
    <property type="protein sequence ID" value="PIC55004.1"/>
    <property type="molecule type" value="Genomic_DNA"/>
</dbReference>
<sequence>MSRRHSVVDAYAVVDAKIRDTMNQLSNLWDEVDMKDSMRCNRVEKAFAHITQLCDDMVTGERDMVTSLRLSIREDMANVEKMRRELEMDGFQRPADIKDGSIALRRRLQAEVKDLEEEFNRRHEEQKALIEKLERLKTRLASEFQFEHDLHSEYILSIKDNKCLSKKFAPFDQAAYRCFVTRTTAQFSDMKALLRRYACLQMFSISSVLLVCTFKGKLRVCLNSNIKDRRNLRIRAWDIVTMS</sequence>
<keyword evidence="1" id="KW-0175">Coiled coil</keyword>
<dbReference type="STRING" id="1611254.A0A2G5VT89"/>
<comment type="caution">
    <text evidence="2">The sequence shown here is derived from an EMBL/GenBank/DDBJ whole genome shotgun (WGS) entry which is preliminary data.</text>
</comment>
<dbReference type="Proteomes" id="UP000230233">
    <property type="component" value="Chromosome I"/>
</dbReference>
<gene>
    <name evidence="2" type="primary">Cnig_chr_I.g462</name>
    <name evidence="2" type="ORF">B9Z55_000462</name>
</gene>
<protein>
    <submittedName>
        <fullName evidence="2">Uncharacterized protein</fullName>
    </submittedName>
</protein>
<evidence type="ECO:0000256" key="1">
    <source>
        <dbReference type="SAM" id="Coils"/>
    </source>
</evidence>
<dbReference type="AlphaFoldDB" id="A0A2G5VT89"/>
<dbReference type="OrthoDB" id="642895at2759"/>
<evidence type="ECO:0000313" key="3">
    <source>
        <dbReference type="Proteomes" id="UP000230233"/>
    </source>
</evidence>
<accession>A0A2G5VT89</accession>
<reference evidence="3" key="1">
    <citation type="submission" date="2017-10" db="EMBL/GenBank/DDBJ databases">
        <title>Rapid genome shrinkage in a self-fertile nematode reveals novel sperm competition proteins.</title>
        <authorList>
            <person name="Yin D."/>
            <person name="Schwarz E.M."/>
            <person name="Thomas C.G."/>
            <person name="Felde R.L."/>
            <person name="Korf I.F."/>
            <person name="Cutter A.D."/>
            <person name="Schartner C.M."/>
            <person name="Ralston E.J."/>
            <person name="Meyer B.J."/>
            <person name="Haag E.S."/>
        </authorList>
    </citation>
    <scope>NUCLEOTIDE SEQUENCE [LARGE SCALE GENOMIC DNA]</scope>
    <source>
        <strain evidence="3">JU1422</strain>
    </source>
</reference>
<keyword evidence="3" id="KW-1185">Reference proteome</keyword>
<dbReference type="Pfam" id="PF03999">
    <property type="entry name" value="MAP65_ASE1"/>
    <property type="match status" value="1"/>
</dbReference>
<proteinExistence type="predicted"/>
<organism evidence="2 3">
    <name type="scientific">Caenorhabditis nigoni</name>
    <dbReference type="NCBI Taxonomy" id="1611254"/>
    <lineage>
        <taxon>Eukaryota</taxon>
        <taxon>Metazoa</taxon>
        <taxon>Ecdysozoa</taxon>
        <taxon>Nematoda</taxon>
        <taxon>Chromadorea</taxon>
        <taxon>Rhabditida</taxon>
        <taxon>Rhabditina</taxon>
        <taxon>Rhabditomorpha</taxon>
        <taxon>Rhabditoidea</taxon>
        <taxon>Rhabditidae</taxon>
        <taxon>Peloderinae</taxon>
        <taxon>Caenorhabditis</taxon>
    </lineage>
</organism>
<evidence type="ECO:0000313" key="2">
    <source>
        <dbReference type="EMBL" id="PIC55004.1"/>
    </source>
</evidence>
<feature type="coiled-coil region" evidence="1">
    <location>
        <begin position="98"/>
        <end position="143"/>
    </location>
</feature>